<dbReference type="Proteomes" id="UP000235589">
    <property type="component" value="Chromosome"/>
</dbReference>
<proteinExistence type="predicted"/>
<accession>A0A2K9P2K4</accession>
<dbReference type="KEGG" id="mpec:B9O19_00893"/>
<evidence type="ECO:0000313" key="2">
    <source>
        <dbReference type="Proteomes" id="UP000235589"/>
    </source>
</evidence>
<reference evidence="1 2" key="1">
    <citation type="submission" date="2017-04" db="EMBL/GenBank/DDBJ databases">
        <title>Monoglobus pectinilyticus 14 draft genome.</title>
        <authorList>
            <person name="Kim C."/>
            <person name="Rosendale D.I."/>
            <person name="Kelly W.J."/>
            <person name="Tannock G.W."/>
            <person name="Patchett M.L."/>
            <person name="Jordens J.Z."/>
        </authorList>
    </citation>
    <scope>NUCLEOTIDE SEQUENCE [LARGE SCALE GENOMIC DNA]</scope>
    <source>
        <strain evidence="1 2">14</strain>
    </source>
</reference>
<dbReference type="AlphaFoldDB" id="A0A2K9P2K4"/>
<keyword evidence="2" id="KW-1185">Reference proteome</keyword>
<evidence type="ECO:0000313" key="1">
    <source>
        <dbReference type="EMBL" id="AUO19069.1"/>
    </source>
</evidence>
<name>A0A2K9P2K4_9FIRM</name>
<organism evidence="1 2">
    <name type="scientific">Monoglobus pectinilyticus</name>
    <dbReference type="NCBI Taxonomy" id="1981510"/>
    <lineage>
        <taxon>Bacteria</taxon>
        <taxon>Bacillati</taxon>
        <taxon>Bacillota</taxon>
        <taxon>Clostridia</taxon>
        <taxon>Monoglobales</taxon>
        <taxon>Monoglobaceae</taxon>
        <taxon>Monoglobus</taxon>
    </lineage>
</organism>
<dbReference type="EMBL" id="CP020991">
    <property type="protein sequence ID" value="AUO19069.1"/>
    <property type="molecule type" value="Genomic_DNA"/>
</dbReference>
<gene>
    <name evidence="1" type="ORF">B9O19_00893</name>
</gene>
<sequence>MKIDTRSGFFRKERAYEEIHTRVTGNAATRDRSCKKTILRKY</sequence>
<protein>
    <submittedName>
        <fullName evidence="1">Uncharacterized protein</fullName>
    </submittedName>
</protein>